<dbReference type="Pfam" id="PF08282">
    <property type="entry name" value="Hydrolase_3"/>
    <property type="match status" value="1"/>
</dbReference>
<keyword evidence="12" id="KW-1278">Translocase</keyword>
<comment type="function">
    <text evidence="18">This is the catalytic component of the active enzyme, which catalyzes the hydrolysis of ATP coupled with the exchange of sodium and potassium ions across the plasma membrane. This action creates the electrochemical gradient of sodium and potassium ions, providing the energy for active transport of various nutrients.</text>
</comment>
<keyword evidence="5" id="KW-0633">Potassium transport</keyword>
<dbReference type="SFLD" id="SFLDG00002">
    <property type="entry name" value="C1.7:_P-type_atpase_like"/>
    <property type="match status" value="1"/>
</dbReference>
<evidence type="ECO:0000256" key="5">
    <source>
        <dbReference type="ARBA" id="ARBA00022538"/>
    </source>
</evidence>
<dbReference type="InterPro" id="IPR023298">
    <property type="entry name" value="ATPase_P-typ_TM_dom_sf"/>
</dbReference>
<dbReference type="AlphaFoldDB" id="A0A226ENI7"/>
<dbReference type="InterPro" id="IPR006068">
    <property type="entry name" value="ATPase_P-typ_cation-transptr_C"/>
</dbReference>
<dbReference type="InterPro" id="IPR044492">
    <property type="entry name" value="P_typ_ATPase_HD_dom"/>
</dbReference>
<dbReference type="GO" id="GO:0030007">
    <property type="term" value="P:intracellular potassium ion homeostasis"/>
    <property type="evidence" value="ECO:0007669"/>
    <property type="project" value="TreeGrafter"/>
</dbReference>
<dbReference type="InterPro" id="IPR018303">
    <property type="entry name" value="ATPase_P-typ_P_site"/>
</dbReference>
<keyword evidence="11" id="KW-0630">Potassium</keyword>
<evidence type="ECO:0000256" key="11">
    <source>
        <dbReference type="ARBA" id="ARBA00022958"/>
    </source>
</evidence>
<keyword evidence="8 22" id="KW-0812">Transmembrane</keyword>
<dbReference type="Pfam" id="PF00689">
    <property type="entry name" value="Cation_ATPase_C"/>
    <property type="match status" value="1"/>
</dbReference>
<evidence type="ECO:0000259" key="23">
    <source>
        <dbReference type="SMART" id="SM00831"/>
    </source>
</evidence>
<comment type="similarity">
    <text evidence="2">Belongs to the cation transport ATPase (P-type) (TC 3.A.3) family. Type IIC subfamily.</text>
</comment>
<dbReference type="GO" id="GO:0005391">
    <property type="term" value="F:P-type sodium:potassium-exchanging transporter activity"/>
    <property type="evidence" value="ECO:0007669"/>
    <property type="project" value="UniProtKB-EC"/>
</dbReference>
<evidence type="ECO:0000313" key="24">
    <source>
        <dbReference type="EMBL" id="OXA59215.1"/>
    </source>
</evidence>
<dbReference type="FunFam" id="3.40.1110.10:FF:000001">
    <property type="entry name" value="Sodium/potassium-transporting ATPase subunit alpha"/>
    <property type="match status" value="1"/>
</dbReference>
<dbReference type="InterPro" id="IPR023299">
    <property type="entry name" value="ATPase_P-typ_cyto_dom_N"/>
</dbReference>
<dbReference type="Gene3D" id="3.40.50.1000">
    <property type="entry name" value="HAD superfamily/HAD-like"/>
    <property type="match status" value="1"/>
</dbReference>
<proteinExistence type="inferred from homology"/>
<evidence type="ECO:0000256" key="12">
    <source>
        <dbReference type="ARBA" id="ARBA00022967"/>
    </source>
</evidence>
<dbReference type="PRINTS" id="PR00121">
    <property type="entry name" value="NAKATPASE"/>
</dbReference>
<dbReference type="InterPro" id="IPR004014">
    <property type="entry name" value="ATPase_P-typ_cation-transptr_N"/>
</dbReference>
<dbReference type="InterPro" id="IPR059000">
    <property type="entry name" value="ATPase_P-type_domA"/>
</dbReference>
<keyword evidence="7" id="KW-0740">Sodium/potassium transport</keyword>
<evidence type="ECO:0000256" key="21">
    <source>
        <dbReference type="SAM" id="MobiDB-lite"/>
    </source>
</evidence>
<dbReference type="InterPro" id="IPR023214">
    <property type="entry name" value="HAD_sf"/>
</dbReference>
<accession>A0A226ENI7</accession>
<dbReference type="GO" id="GO:0005886">
    <property type="term" value="C:plasma membrane"/>
    <property type="evidence" value="ECO:0007669"/>
    <property type="project" value="UniProtKB-SubCell"/>
</dbReference>
<keyword evidence="17" id="KW-0739">Sodium transport</keyword>
<keyword evidence="13 22" id="KW-1133">Transmembrane helix</keyword>
<dbReference type="InterPro" id="IPR008250">
    <property type="entry name" value="ATPase_P-typ_transduc_dom_A_sf"/>
</dbReference>
<dbReference type="InterPro" id="IPR005775">
    <property type="entry name" value="P-type_ATPase_IIC"/>
</dbReference>
<evidence type="ECO:0000256" key="4">
    <source>
        <dbReference type="ARBA" id="ARBA00022475"/>
    </source>
</evidence>
<dbReference type="PANTHER" id="PTHR43294">
    <property type="entry name" value="SODIUM/POTASSIUM-TRANSPORTING ATPASE SUBUNIT ALPHA"/>
    <property type="match status" value="1"/>
</dbReference>
<feature type="transmembrane region" description="Helical" evidence="22">
    <location>
        <begin position="1080"/>
        <end position="1096"/>
    </location>
</feature>
<evidence type="ECO:0000256" key="18">
    <source>
        <dbReference type="ARBA" id="ARBA00037422"/>
    </source>
</evidence>
<evidence type="ECO:0000256" key="10">
    <source>
        <dbReference type="ARBA" id="ARBA00022840"/>
    </source>
</evidence>
<dbReference type="SUPFAM" id="SSF81660">
    <property type="entry name" value="Metal cation-transporting ATPase, ATP-binding domain N"/>
    <property type="match status" value="1"/>
</dbReference>
<dbReference type="Gene3D" id="3.40.1110.10">
    <property type="entry name" value="Calcium-transporting ATPase, cytoplasmic domain N"/>
    <property type="match status" value="1"/>
</dbReference>
<dbReference type="FunFam" id="3.40.50.1000:FF:000001">
    <property type="entry name" value="Phospholipid-transporting ATPase IC"/>
    <property type="match status" value="1"/>
</dbReference>
<dbReference type="InterPro" id="IPR036412">
    <property type="entry name" value="HAD-like_sf"/>
</dbReference>
<evidence type="ECO:0000256" key="6">
    <source>
        <dbReference type="ARBA" id="ARBA00022553"/>
    </source>
</evidence>
<evidence type="ECO:0000256" key="20">
    <source>
        <dbReference type="ARBA" id="ARBA00039096"/>
    </source>
</evidence>
<keyword evidence="3" id="KW-0813">Transport</keyword>
<feature type="transmembrane region" description="Helical" evidence="22">
    <location>
        <begin position="944"/>
        <end position="967"/>
    </location>
</feature>
<evidence type="ECO:0000313" key="25">
    <source>
        <dbReference type="Proteomes" id="UP000198287"/>
    </source>
</evidence>
<evidence type="ECO:0000256" key="15">
    <source>
        <dbReference type="ARBA" id="ARBA00023065"/>
    </source>
</evidence>
<organism evidence="24 25">
    <name type="scientific">Folsomia candida</name>
    <name type="common">Springtail</name>
    <dbReference type="NCBI Taxonomy" id="158441"/>
    <lineage>
        <taxon>Eukaryota</taxon>
        <taxon>Metazoa</taxon>
        <taxon>Ecdysozoa</taxon>
        <taxon>Arthropoda</taxon>
        <taxon>Hexapoda</taxon>
        <taxon>Collembola</taxon>
        <taxon>Entomobryomorpha</taxon>
        <taxon>Isotomoidea</taxon>
        <taxon>Isotomidae</taxon>
        <taxon>Proisotominae</taxon>
        <taxon>Folsomia</taxon>
    </lineage>
</organism>
<evidence type="ECO:0000256" key="19">
    <source>
        <dbReference type="ARBA" id="ARBA00038795"/>
    </source>
</evidence>
<dbReference type="EC" id="7.2.2.13" evidence="20"/>
<sequence>MSRPPPPLARLSKRNSYIFENSQVPGIVQLFRQSSHGSGLVAAQPGHPTTTAAHSRSYGSIRSPSLHSPAPGSGLWSMEASYSGSGRLGKPKFATPLPFTPPVMVEKEGERQPLLRSEEERVVLPPAVAKVEDEETNLMDDLRKELDTDMHTIGIQELYDRLRTNPAMGLTDAQAAAELKKSGLNALTPPEETPEWVKFARHLLGGFSLLMWFGAALCFTAFAVQNAYMSDAPYDYASDIFMYLGIVLASVVLISGLFSYYQEAKSDRIMDSFKKLVPQTAQVLRNGELSCVDVTDLVVGDIVNVEFGNRIPADIRITETQGLKVDNSSLTGESEPLPRQALYTCLNFPYYIGTGRGVVIATGDRTLMGRIAGLASRLENTETPISKEMDHFVSVISGVAVFFGVLFFVISVAMGYSWLDSAVFLIGIIVANVPEGLLATVTVCLALTAKRMALKNCLVKHLEAVETLGSTTVICSDKTGTLTQNRMSVSHMWFNGEIQSIGAKGNINMDDPTFIALATVARLCGRARFKVGQVEVANAFKEIEGDASEAALLRCMETQIGNVELFRARHKKLHEIPFNSTNKFQVSIHQYDDKDPRLLLVMKGAPEQILQRCDTIIMNGVEEQLTDEWCKKFDKAYKTLGNMGERVLGFCDCRLPLDKFTSHYKWDHDNTEFLENNFRFVGLISLIDPPRESVPDAVRSCRTAGIKVVMVTGDHPLTAKAIAREVGIISPGNMTVDEIAERDGVSANEVDPREAKAAVIHGDELQEFTAEDLDRVLMKYKEIVFARTSPQQKLTIVEGFQKQGECVAVTGDGVNDSPALKKADIGVAMGISGSDVSKEAADMILLDDNFASIVTGIEEGRLIFDNLKKCVYYTLTDNIAELIPFLLFILLRIPLPLGTISILCIDLGTDVIPAISLAYEKGELDLMKRAPRDPNKDKLVTKQLIAYSYGQIGMMQSFAGMFAYFVIMAQNGYLPGRLLGIRKEWDSPAYNDLEDSYGQEWTYYNRKQLENTCSTAYFVSIVVCQWANLIISKTRRSSVFKKGFGNHVLSFAIIFETALACILCYTPGMATALKMMPLKAWWWLLAVPFAVLIFVYDELRRLIIRCYPGSWFEDEFYY</sequence>
<dbReference type="OMA" id="VCQWANL"/>
<evidence type="ECO:0000256" key="17">
    <source>
        <dbReference type="ARBA" id="ARBA00023201"/>
    </source>
</evidence>
<comment type="subcellular location">
    <subcellularLocation>
        <location evidence="1">Cell membrane</location>
        <topology evidence="1">Multi-pass membrane protein</topology>
    </subcellularLocation>
</comment>
<feature type="transmembrane region" description="Helical" evidence="22">
    <location>
        <begin position="240"/>
        <end position="261"/>
    </location>
</feature>
<dbReference type="PRINTS" id="PR00119">
    <property type="entry name" value="CATATPASE"/>
</dbReference>
<dbReference type="PROSITE" id="PS00154">
    <property type="entry name" value="ATPASE_E1_E2"/>
    <property type="match status" value="1"/>
</dbReference>
<evidence type="ECO:0000256" key="14">
    <source>
        <dbReference type="ARBA" id="ARBA00023053"/>
    </source>
</evidence>
<keyword evidence="15" id="KW-0406">Ion transport</keyword>
<dbReference type="InterPro" id="IPR050510">
    <property type="entry name" value="Cation_transp_ATPase_P-type"/>
</dbReference>
<dbReference type="InterPro" id="IPR001757">
    <property type="entry name" value="P_typ_ATPase"/>
</dbReference>
<evidence type="ECO:0000256" key="7">
    <source>
        <dbReference type="ARBA" id="ARBA00022607"/>
    </source>
</evidence>
<name>A0A226ENI7_FOLCA</name>
<dbReference type="GO" id="GO:0016887">
    <property type="term" value="F:ATP hydrolysis activity"/>
    <property type="evidence" value="ECO:0007669"/>
    <property type="project" value="InterPro"/>
</dbReference>
<feature type="transmembrane region" description="Helical" evidence="22">
    <location>
        <begin position="203"/>
        <end position="228"/>
    </location>
</feature>
<dbReference type="SFLD" id="SFLDF00027">
    <property type="entry name" value="p-type_atpase"/>
    <property type="match status" value="1"/>
</dbReference>
<dbReference type="Gene3D" id="1.20.1110.10">
    <property type="entry name" value="Calcium-transporting ATPase, transmembrane domain"/>
    <property type="match status" value="1"/>
</dbReference>
<feature type="transmembrane region" description="Helical" evidence="22">
    <location>
        <begin position="392"/>
        <end position="416"/>
    </location>
</feature>
<dbReference type="FunFam" id="1.20.1110.10:FF:000038">
    <property type="entry name" value="Sodium/potassium-transporting ATPase subunit alpha"/>
    <property type="match status" value="1"/>
</dbReference>
<dbReference type="SUPFAM" id="SSF81665">
    <property type="entry name" value="Calcium ATPase, transmembrane domain M"/>
    <property type="match status" value="1"/>
</dbReference>
<dbReference type="GO" id="GO:0005524">
    <property type="term" value="F:ATP binding"/>
    <property type="evidence" value="ECO:0007669"/>
    <property type="project" value="UniProtKB-KW"/>
</dbReference>
<evidence type="ECO:0000256" key="1">
    <source>
        <dbReference type="ARBA" id="ARBA00004651"/>
    </source>
</evidence>
<keyword evidence="14" id="KW-0915">Sodium</keyword>
<dbReference type="Gene3D" id="2.70.150.10">
    <property type="entry name" value="Calcium-transporting ATPase, cytoplasmic transduction domain A"/>
    <property type="match status" value="1"/>
</dbReference>
<evidence type="ECO:0000256" key="16">
    <source>
        <dbReference type="ARBA" id="ARBA00023136"/>
    </source>
</evidence>
<evidence type="ECO:0000256" key="22">
    <source>
        <dbReference type="SAM" id="Phobius"/>
    </source>
</evidence>
<dbReference type="Pfam" id="PF00690">
    <property type="entry name" value="Cation_ATPase_N"/>
    <property type="match status" value="1"/>
</dbReference>
<protein>
    <recommendedName>
        <fullName evidence="20">Na(+)/K(+)-exchanging ATPase</fullName>
        <ecNumber evidence="20">7.2.2.13</ecNumber>
    </recommendedName>
</protein>
<dbReference type="Proteomes" id="UP000198287">
    <property type="component" value="Unassembled WGS sequence"/>
</dbReference>
<dbReference type="GO" id="GO:0006883">
    <property type="term" value="P:intracellular sodium ion homeostasis"/>
    <property type="evidence" value="ECO:0007669"/>
    <property type="project" value="TreeGrafter"/>
</dbReference>
<dbReference type="FunFam" id="3.40.50.1000:FF:000083">
    <property type="entry name" value="Sodium/potassium-transporting ATPase subunit alpha"/>
    <property type="match status" value="1"/>
</dbReference>
<dbReference type="FunFam" id="1.20.1110.10:FF:000095">
    <property type="entry name" value="Sodium/potassium-transporting ATPase subunit alpha-1"/>
    <property type="match status" value="1"/>
</dbReference>
<dbReference type="EMBL" id="LNIX01000002">
    <property type="protein sequence ID" value="OXA59215.1"/>
    <property type="molecule type" value="Genomic_DNA"/>
</dbReference>
<feature type="transmembrane region" description="Helical" evidence="22">
    <location>
        <begin position="897"/>
        <end position="919"/>
    </location>
</feature>
<gene>
    <name evidence="24" type="ORF">Fcan01_05112</name>
</gene>
<keyword evidence="4" id="KW-1003">Cell membrane</keyword>
<comment type="subunit">
    <text evidence="19">The sodium/potassium-transporting ATPase is composed of a catalytic alpha subunit, an auxiliary non-catalytic beta subunit and an additional regulatory subunit.</text>
</comment>
<dbReference type="Pfam" id="PF00122">
    <property type="entry name" value="E1-E2_ATPase"/>
    <property type="match status" value="1"/>
</dbReference>
<dbReference type="PANTHER" id="PTHR43294:SF13">
    <property type="entry name" value="SODIUM_POTASSIUM-TRANSPORTING ATPASE SUBUNIT ALPHA"/>
    <property type="match status" value="1"/>
</dbReference>
<keyword evidence="25" id="KW-1185">Reference proteome</keyword>
<evidence type="ECO:0000256" key="3">
    <source>
        <dbReference type="ARBA" id="ARBA00022448"/>
    </source>
</evidence>
<dbReference type="GO" id="GO:1902600">
    <property type="term" value="P:proton transmembrane transport"/>
    <property type="evidence" value="ECO:0007669"/>
    <property type="project" value="TreeGrafter"/>
</dbReference>
<dbReference type="SUPFAM" id="SSF81653">
    <property type="entry name" value="Calcium ATPase, transduction domain A"/>
    <property type="match status" value="1"/>
</dbReference>
<evidence type="ECO:0000256" key="9">
    <source>
        <dbReference type="ARBA" id="ARBA00022741"/>
    </source>
</evidence>
<feature type="compositionally biased region" description="Polar residues" evidence="21">
    <location>
        <begin position="47"/>
        <end position="66"/>
    </location>
</feature>
<dbReference type="NCBIfam" id="TIGR01106">
    <property type="entry name" value="ATPase-IIC_X-K"/>
    <property type="match status" value="1"/>
</dbReference>
<dbReference type="OrthoDB" id="3352408at2759"/>
<dbReference type="SUPFAM" id="SSF56784">
    <property type="entry name" value="HAD-like"/>
    <property type="match status" value="1"/>
</dbReference>
<dbReference type="GO" id="GO:0036376">
    <property type="term" value="P:sodium ion export across plasma membrane"/>
    <property type="evidence" value="ECO:0007669"/>
    <property type="project" value="TreeGrafter"/>
</dbReference>
<keyword evidence="6" id="KW-0597">Phosphoprotein</keyword>
<feature type="transmembrane region" description="Helical" evidence="22">
    <location>
        <begin position="422"/>
        <end position="447"/>
    </location>
</feature>
<dbReference type="SFLD" id="SFLDS00003">
    <property type="entry name" value="Haloacid_Dehalogenase"/>
    <property type="match status" value="1"/>
</dbReference>
<keyword evidence="9" id="KW-0547">Nucleotide-binding</keyword>
<dbReference type="SMART" id="SM00831">
    <property type="entry name" value="Cation_ATPase_N"/>
    <property type="match status" value="1"/>
</dbReference>
<reference evidence="24 25" key="1">
    <citation type="submission" date="2015-12" db="EMBL/GenBank/DDBJ databases">
        <title>The genome of Folsomia candida.</title>
        <authorList>
            <person name="Faddeeva A."/>
            <person name="Derks M.F."/>
            <person name="Anvar Y."/>
            <person name="Smit S."/>
            <person name="Van Straalen N."/>
            <person name="Roelofs D."/>
        </authorList>
    </citation>
    <scope>NUCLEOTIDE SEQUENCE [LARGE SCALE GENOMIC DNA]</scope>
    <source>
        <strain evidence="24 25">VU population</strain>
        <tissue evidence="24">Whole body</tissue>
    </source>
</reference>
<evidence type="ECO:0000256" key="8">
    <source>
        <dbReference type="ARBA" id="ARBA00022692"/>
    </source>
</evidence>
<feature type="region of interest" description="Disordered" evidence="21">
    <location>
        <begin position="38"/>
        <end position="73"/>
    </location>
</feature>
<dbReference type="STRING" id="158441.A0A226ENI7"/>
<keyword evidence="10" id="KW-0067">ATP-binding</keyword>
<feature type="transmembrane region" description="Helical" evidence="22">
    <location>
        <begin position="1044"/>
        <end position="1068"/>
    </location>
</feature>
<feature type="domain" description="Cation-transporting P-type ATPase N-terminal" evidence="23">
    <location>
        <begin position="149"/>
        <end position="223"/>
    </location>
</feature>
<dbReference type="GO" id="GO:1990573">
    <property type="term" value="P:potassium ion import across plasma membrane"/>
    <property type="evidence" value="ECO:0007669"/>
    <property type="project" value="TreeGrafter"/>
</dbReference>
<keyword evidence="16 22" id="KW-0472">Membrane</keyword>
<evidence type="ECO:0000256" key="13">
    <source>
        <dbReference type="ARBA" id="ARBA00022989"/>
    </source>
</evidence>
<feature type="transmembrane region" description="Helical" evidence="22">
    <location>
        <begin position="870"/>
        <end position="891"/>
    </location>
</feature>
<evidence type="ECO:0000256" key="2">
    <source>
        <dbReference type="ARBA" id="ARBA00006934"/>
    </source>
</evidence>
<dbReference type="Pfam" id="PF13246">
    <property type="entry name" value="Cation_ATPase"/>
    <property type="match status" value="1"/>
</dbReference>
<comment type="caution">
    <text evidence="24">The sequence shown here is derived from an EMBL/GenBank/DDBJ whole genome shotgun (WGS) entry which is preliminary data.</text>
</comment>
<feature type="transmembrane region" description="Helical" evidence="22">
    <location>
        <begin position="1014"/>
        <end position="1032"/>
    </location>
</feature>
<dbReference type="NCBIfam" id="TIGR01494">
    <property type="entry name" value="ATPase_P-type"/>
    <property type="match status" value="2"/>
</dbReference>